<comment type="subcellular location">
    <subcellularLocation>
        <location evidence="1">Membrane</location>
        <topology evidence="1">Multi-pass membrane protein</topology>
    </subcellularLocation>
</comment>
<gene>
    <name evidence="6" type="ORF">FGO68_gene11951</name>
</gene>
<feature type="transmembrane region" description="Helical" evidence="5">
    <location>
        <begin position="167"/>
        <end position="185"/>
    </location>
</feature>
<reference evidence="6" key="1">
    <citation type="submission" date="2019-06" db="EMBL/GenBank/DDBJ databases">
        <authorList>
            <person name="Zheng W."/>
        </authorList>
    </citation>
    <scope>NUCLEOTIDE SEQUENCE</scope>
    <source>
        <strain evidence="6">QDHG01</strain>
    </source>
</reference>
<feature type="transmembrane region" description="Helical" evidence="5">
    <location>
        <begin position="323"/>
        <end position="343"/>
    </location>
</feature>
<dbReference type="Gene3D" id="1.20.1250.20">
    <property type="entry name" value="MFS general substrate transporter like domains"/>
    <property type="match status" value="1"/>
</dbReference>
<organism evidence="6 7">
    <name type="scientific">Halteria grandinella</name>
    <dbReference type="NCBI Taxonomy" id="5974"/>
    <lineage>
        <taxon>Eukaryota</taxon>
        <taxon>Sar</taxon>
        <taxon>Alveolata</taxon>
        <taxon>Ciliophora</taxon>
        <taxon>Intramacronucleata</taxon>
        <taxon>Spirotrichea</taxon>
        <taxon>Stichotrichia</taxon>
        <taxon>Sporadotrichida</taxon>
        <taxon>Halteriidae</taxon>
        <taxon>Halteria</taxon>
    </lineage>
</organism>
<evidence type="ECO:0000256" key="2">
    <source>
        <dbReference type="ARBA" id="ARBA00022692"/>
    </source>
</evidence>
<dbReference type="Pfam" id="PF07690">
    <property type="entry name" value="MFS_1"/>
    <property type="match status" value="1"/>
</dbReference>
<dbReference type="PANTHER" id="PTHR10924">
    <property type="entry name" value="MAJOR FACILITATOR SUPERFAMILY PROTEIN-RELATED"/>
    <property type="match status" value="1"/>
</dbReference>
<dbReference type="SUPFAM" id="SSF103473">
    <property type="entry name" value="MFS general substrate transporter"/>
    <property type="match status" value="1"/>
</dbReference>
<dbReference type="PANTHER" id="PTHR10924:SF6">
    <property type="entry name" value="SOLUTE CARRIER FAMILY 49 MEMBER A3"/>
    <property type="match status" value="1"/>
</dbReference>
<proteinExistence type="predicted"/>
<feature type="transmembrane region" description="Helical" evidence="5">
    <location>
        <begin position="349"/>
        <end position="369"/>
    </location>
</feature>
<keyword evidence="4 5" id="KW-0472">Membrane</keyword>
<evidence type="ECO:0000256" key="5">
    <source>
        <dbReference type="SAM" id="Phobius"/>
    </source>
</evidence>
<feature type="transmembrane region" description="Helical" evidence="5">
    <location>
        <begin position="52"/>
        <end position="68"/>
    </location>
</feature>
<dbReference type="Proteomes" id="UP000785679">
    <property type="component" value="Unassembled WGS sequence"/>
</dbReference>
<dbReference type="OrthoDB" id="422206at2759"/>
<feature type="transmembrane region" description="Helical" evidence="5">
    <location>
        <begin position="111"/>
        <end position="131"/>
    </location>
</feature>
<name>A0A8J8P0L4_HALGN</name>
<evidence type="ECO:0008006" key="8">
    <source>
        <dbReference type="Google" id="ProtNLM"/>
    </source>
</evidence>
<accession>A0A8J8P0L4</accession>
<keyword evidence="2 5" id="KW-0812">Transmembrane</keyword>
<evidence type="ECO:0000313" key="7">
    <source>
        <dbReference type="Proteomes" id="UP000785679"/>
    </source>
</evidence>
<dbReference type="GO" id="GO:0016020">
    <property type="term" value="C:membrane"/>
    <property type="evidence" value="ECO:0007669"/>
    <property type="project" value="UniProtKB-SubCell"/>
</dbReference>
<feature type="transmembrane region" description="Helical" evidence="5">
    <location>
        <begin position="252"/>
        <end position="272"/>
    </location>
</feature>
<dbReference type="GO" id="GO:0022857">
    <property type="term" value="F:transmembrane transporter activity"/>
    <property type="evidence" value="ECO:0007669"/>
    <property type="project" value="InterPro"/>
</dbReference>
<dbReference type="InterPro" id="IPR049680">
    <property type="entry name" value="FLVCR1-2_SLC49-like"/>
</dbReference>
<evidence type="ECO:0000256" key="1">
    <source>
        <dbReference type="ARBA" id="ARBA00004141"/>
    </source>
</evidence>
<sequence length="451" mass="49861">MDQNHINTLASSQHKEKLINATSASHYEPSRRSEMGERDGPVTGIATSPRRFLILFIFVLTVFLVNAAERVKLWFRDASGAFTFLVYMDNVIYVVMFFPAVIFIEKFGMRISFIAAIALSLIGSWIALTVQNKGAQVFGQLLIDCGFPLVASAVTKVPAQWFPFKERFYATSVGIMAGMFGYALGDTTEAIFGKENAINFAITLTVIGGVIITLLILFYQDTPNEPPSVSQAQKEGSHLELKGDLAILLKDTAFLLATISTALYICFTVDVSKGLANIIKLGDIDIQDIEGITIFFYVPGIISIMLPAFFLGRGIMLYRTVYLIVEIVAFVAVGILVVAIAYASENQQFLYISSIVNGFVMSMNMPLAYEIVAEQGYPFSEALTAGAVHAFYALFRLILKGLNRVLDEDNAGIASTAYCFVLIVLVFLSFILMFFAKIKHRRLKMELKADK</sequence>
<feature type="transmembrane region" description="Helical" evidence="5">
    <location>
        <begin position="197"/>
        <end position="219"/>
    </location>
</feature>
<evidence type="ECO:0000256" key="4">
    <source>
        <dbReference type="ARBA" id="ARBA00023136"/>
    </source>
</evidence>
<dbReference type="InterPro" id="IPR011701">
    <property type="entry name" value="MFS"/>
</dbReference>
<dbReference type="InterPro" id="IPR036259">
    <property type="entry name" value="MFS_trans_sf"/>
</dbReference>
<dbReference type="EMBL" id="RRYP01003801">
    <property type="protein sequence ID" value="TNV83471.1"/>
    <property type="molecule type" value="Genomic_DNA"/>
</dbReference>
<dbReference type="AlphaFoldDB" id="A0A8J8P0L4"/>
<feature type="transmembrane region" description="Helical" evidence="5">
    <location>
        <begin position="292"/>
        <end position="311"/>
    </location>
</feature>
<keyword evidence="7" id="KW-1185">Reference proteome</keyword>
<feature type="transmembrane region" description="Helical" evidence="5">
    <location>
        <begin position="411"/>
        <end position="435"/>
    </location>
</feature>
<evidence type="ECO:0000313" key="6">
    <source>
        <dbReference type="EMBL" id="TNV83471.1"/>
    </source>
</evidence>
<evidence type="ECO:0000256" key="3">
    <source>
        <dbReference type="ARBA" id="ARBA00022989"/>
    </source>
</evidence>
<protein>
    <recommendedName>
        <fullName evidence="8">MFS transporter</fullName>
    </recommendedName>
</protein>
<keyword evidence="3 5" id="KW-1133">Transmembrane helix</keyword>
<comment type="caution">
    <text evidence="6">The sequence shown here is derived from an EMBL/GenBank/DDBJ whole genome shotgun (WGS) entry which is preliminary data.</text>
</comment>
<feature type="transmembrane region" description="Helical" evidence="5">
    <location>
        <begin position="80"/>
        <end position="104"/>
    </location>
</feature>